<sequence>MLQITRPIVISCLLFISGCVSIPPEAPELSAELGKRISAIEKANITLLNRFFDQKRRDVDRFIEDEWTPAFAENVFSQPGVAAAWDHIVHTDNQHERLKFLTITGPKLQKKINQKRLELIQPLDELERRMEGQIREEYHQARSINSTLTSFLTSASEVAENRNRYLSMLDIEQSQLDNLLDQTDTVVSDLLRKASDGKDKYARADEFIQRIQDLKSSL</sequence>
<dbReference type="EMBL" id="FNFH01000006">
    <property type="protein sequence ID" value="SDK66369.1"/>
    <property type="molecule type" value="Genomic_DNA"/>
</dbReference>
<dbReference type="RefSeq" id="WP_091515915.1">
    <property type="nucleotide sequence ID" value="NZ_FNFH01000006.1"/>
</dbReference>
<reference evidence="2" key="1">
    <citation type="submission" date="2016-10" db="EMBL/GenBank/DDBJ databases">
        <authorList>
            <person name="Varghese N."/>
            <person name="Submissions S."/>
        </authorList>
    </citation>
    <scope>NUCLEOTIDE SEQUENCE [LARGE SCALE GENOMIC DNA]</scope>
    <source>
        <strain evidence="2">CGMCC 1.10658</strain>
    </source>
</reference>
<dbReference type="OrthoDB" id="1430167at2"/>
<keyword evidence="2" id="KW-1185">Reference proteome</keyword>
<dbReference type="Proteomes" id="UP000199305">
    <property type="component" value="Unassembled WGS sequence"/>
</dbReference>
<protein>
    <submittedName>
        <fullName evidence="1">Uncharacterized protein</fullName>
    </submittedName>
</protein>
<accession>A0A1G9DR33</accession>
<evidence type="ECO:0000313" key="2">
    <source>
        <dbReference type="Proteomes" id="UP000199305"/>
    </source>
</evidence>
<evidence type="ECO:0000313" key="1">
    <source>
        <dbReference type="EMBL" id="SDK66369.1"/>
    </source>
</evidence>
<proteinExistence type="predicted"/>
<gene>
    <name evidence="1" type="ORF">SAMN05216212_2924</name>
</gene>
<name>A0A1G9DR33_9GAMM</name>
<dbReference type="PROSITE" id="PS51257">
    <property type="entry name" value="PROKAR_LIPOPROTEIN"/>
    <property type="match status" value="1"/>
</dbReference>
<dbReference type="AlphaFoldDB" id="A0A1G9DR33"/>
<organism evidence="1 2">
    <name type="scientific">Microbulbifer yueqingensis</name>
    <dbReference type="NCBI Taxonomy" id="658219"/>
    <lineage>
        <taxon>Bacteria</taxon>
        <taxon>Pseudomonadati</taxon>
        <taxon>Pseudomonadota</taxon>
        <taxon>Gammaproteobacteria</taxon>
        <taxon>Cellvibrionales</taxon>
        <taxon>Microbulbiferaceae</taxon>
        <taxon>Microbulbifer</taxon>
    </lineage>
</organism>